<evidence type="ECO:0000256" key="4">
    <source>
        <dbReference type="ARBA" id="ARBA00022596"/>
    </source>
</evidence>
<name>A0AAJ4UYD5_9BACT</name>
<dbReference type="GO" id="GO:0030313">
    <property type="term" value="C:cell envelope"/>
    <property type="evidence" value="ECO:0007669"/>
    <property type="project" value="UniProtKB-SubCell"/>
</dbReference>
<reference evidence="11" key="1">
    <citation type="submission" date="2018-03" db="EMBL/GenBank/DDBJ databases">
        <title>A comparative analysis of the Nautiliaceae.</title>
        <authorList>
            <person name="Grosche A."/>
            <person name="Smedile F."/>
            <person name="Vetriani C."/>
        </authorList>
    </citation>
    <scope>NUCLEOTIDE SEQUENCE [LARGE SCALE GENOMIC DNA]</scope>
    <source>
        <strain evidence="11">TB6</strain>
    </source>
</reference>
<dbReference type="Pfam" id="PF00374">
    <property type="entry name" value="NiFeSe_Hases"/>
    <property type="match status" value="2"/>
</dbReference>
<feature type="binding site" evidence="7">
    <location>
        <position position="382"/>
    </location>
    <ligand>
        <name>Fe cation</name>
        <dbReference type="ChEBI" id="CHEBI:24875"/>
    </ligand>
</feature>
<dbReference type="EMBL" id="CP027432">
    <property type="protein sequence ID" value="QCI28647.1"/>
    <property type="molecule type" value="Genomic_DNA"/>
</dbReference>
<dbReference type="Proteomes" id="UP000298805">
    <property type="component" value="Chromosome"/>
</dbReference>
<feature type="binding site" evidence="7">
    <location>
        <position position="61"/>
    </location>
    <ligand>
        <name>Fe cation</name>
        <dbReference type="ChEBI" id="CHEBI:24875"/>
    </ligand>
</feature>
<evidence type="ECO:0000313" key="9">
    <source>
        <dbReference type="EMBL" id="ROR40624.1"/>
    </source>
</evidence>
<dbReference type="InterPro" id="IPR001501">
    <property type="entry name" value="Ni-dep_hyd_lsu"/>
</dbReference>
<protein>
    <submittedName>
        <fullName evidence="9">Coenzyme F420-reducing hydrogenase alpha subunit</fullName>
    </submittedName>
    <submittedName>
        <fullName evidence="8">Cytochrome B</fullName>
    </submittedName>
</protein>
<dbReference type="PANTHER" id="PTHR42958:SF4">
    <property type="entry name" value="HYDROGENASE EXPRESSION_FORMATION PROTEIN HUPK"/>
    <property type="match status" value="1"/>
</dbReference>
<keyword evidence="4 7" id="KW-0533">Nickel</keyword>
<organism evidence="9 10">
    <name type="scientific">Caminibacter pacificus</name>
    <dbReference type="NCBI Taxonomy" id="1424653"/>
    <lineage>
        <taxon>Bacteria</taxon>
        <taxon>Pseudomonadati</taxon>
        <taxon>Campylobacterota</taxon>
        <taxon>Epsilonproteobacteria</taxon>
        <taxon>Nautiliales</taxon>
        <taxon>Nautiliaceae</taxon>
        <taxon>Caminibacter</taxon>
    </lineage>
</organism>
<evidence type="ECO:0000256" key="7">
    <source>
        <dbReference type="PIRSR" id="PIRSR601501-1"/>
    </source>
</evidence>
<dbReference type="Gene3D" id="1.10.645.10">
    <property type="entry name" value="Cytochrome-c3 Hydrogenase, chain B"/>
    <property type="match status" value="1"/>
</dbReference>
<proteinExistence type="inferred from homology"/>
<evidence type="ECO:0000256" key="6">
    <source>
        <dbReference type="ARBA" id="ARBA00023002"/>
    </source>
</evidence>
<feature type="binding site" evidence="7">
    <location>
        <position position="338"/>
    </location>
    <ligand>
        <name>Mg(2+)</name>
        <dbReference type="ChEBI" id="CHEBI:18420"/>
    </ligand>
</feature>
<comment type="similarity">
    <text evidence="3">Belongs to the [NiFe]/[NiFeSe] hydrogenase large subunit family.</text>
</comment>
<accession>A0AAJ4UYD5</accession>
<keyword evidence="11" id="KW-1185">Reference proteome</keyword>
<sequence>MKITQKIVNKIEGEANLKIYGEDIVDFVEIEFWQYRGIENYLVGRHYMDALVINPRICGICGHSHLLASAKVIEQAFGLEVSKKAEILRDITVGLEIIQNHLKWFYVTLFPTRIKDRKFMFKGLDIAREASKIIALIAGQFPHNSYIVPGGVTCDLTNLEVFKIKDMLKHLKENIEKNVVDENGKSEDLETFFEDLPKEIGKSLGRFLVLGNNLYFETNGDITKIDEEKNSSLSKNVFYKNRLVEVGSLARNLFNEKVREKYEIYSDSIYTRVFSRIYEVYLVIDYLLKIVNDIDVLEPSYIKYNKKSGKGKIAIEAPRGSLIHEIEIDDEVIRKYNIIVPTQFNLSSSSKENPSAAQAAMMGEKTEYIDTIFKCFDICAVCVSH</sequence>
<evidence type="ECO:0000256" key="2">
    <source>
        <dbReference type="ARBA" id="ARBA00004196"/>
    </source>
</evidence>
<dbReference type="RefSeq" id="WP_123351539.1">
    <property type="nucleotide sequence ID" value="NZ_CP027432.2"/>
</dbReference>
<evidence type="ECO:0000256" key="1">
    <source>
        <dbReference type="ARBA" id="ARBA00001967"/>
    </source>
</evidence>
<evidence type="ECO:0000313" key="11">
    <source>
        <dbReference type="Proteomes" id="UP000298805"/>
    </source>
</evidence>
<dbReference type="SUPFAM" id="SSF56762">
    <property type="entry name" value="HydB/Nqo4-like"/>
    <property type="match status" value="1"/>
</dbReference>
<evidence type="ECO:0000313" key="8">
    <source>
        <dbReference type="EMBL" id="QCI28647.1"/>
    </source>
</evidence>
<comment type="subcellular location">
    <subcellularLocation>
        <location evidence="2">Cell envelope</location>
    </subcellularLocation>
</comment>
<dbReference type="Proteomes" id="UP000272781">
    <property type="component" value="Unassembled WGS sequence"/>
</dbReference>
<feature type="binding site" evidence="7">
    <location>
        <position position="61"/>
    </location>
    <ligand>
        <name>Ni(2+)</name>
        <dbReference type="ChEBI" id="CHEBI:49786"/>
    </ligand>
</feature>
<dbReference type="GO" id="GO:0016151">
    <property type="term" value="F:nickel cation binding"/>
    <property type="evidence" value="ECO:0007669"/>
    <property type="project" value="InterPro"/>
</dbReference>
<keyword evidence="7" id="KW-0460">Magnesium</keyword>
<comment type="cofactor">
    <cofactor evidence="7">
        <name>Fe cation</name>
        <dbReference type="ChEBI" id="CHEBI:24875"/>
    </cofactor>
</comment>
<evidence type="ECO:0000256" key="5">
    <source>
        <dbReference type="ARBA" id="ARBA00022723"/>
    </source>
</evidence>
<keyword evidence="7" id="KW-0408">Iron</keyword>
<feature type="binding site" evidence="7">
    <location>
        <position position="385"/>
    </location>
    <ligand>
        <name>Mg(2+)</name>
        <dbReference type="ChEBI" id="CHEBI:18420"/>
    </ligand>
</feature>
<feature type="binding site" evidence="7">
    <location>
        <position position="39"/>
    </location>
    <ligand>
        <name>Mg(2+)</name>
        <dbReference type="ChEBI" id="CHEBI:18420"/>
    </ligand>
</feature>
<feature type="binding site" evidence="7">
    <location>
        <position position="58"/>
    </location>
    <ligand>
        <name>Ni(2+)</name>
        <dbReference type="ChEBI" id="CHEBI:49786"/>
    </ligand>
</feature>
<reference evidence="8" key="3">
    <citation type="submission" date="2019-06" db="EMBL/GenBank/DDBJ databases">
        <title>A comparative analysis of the Nautiliaceae.</title>
        <authorList>
            <person name="Grosche A."/>
            <person name="Smedile F."/>
            <person name="Vetriani C."/>
        </authorList>
    </citation>
    <scope>NUCLEOTIDE SEQUENCE</scope>
    <source>
        <strain evidence="8">TB6</strain>
    </source>
</reference>
<dbReference type="GO" id="GO:0008901">
    <property type="term" value="F:ferredoxin hydrogenase activity"/>
    <property type="evidence" value="ECO:0007669"/>
    <property type="project" value="InterPro"/>
</dbReference>
<dbReference type="InterPro" id="IPR050867">
    <property type="entry name" value="NiFe/NiFeSe_hydrgnase_LSU"/>
</dbReference>
<evidence type="ECO:0000313" key="10">
    <source>
        <dbReference type="Proteomes" id="UP000272781"/>
    </source>
</evidence>
<gene>
    <name evidence="8" type="ORF">C6V80_06605</name>
    <name evidence="9" type="ORF">EDC58_0103</name>
</gene>
<dbReference type="EMBL" id="RJVK01000001">
    <property type="protein sequence ID" value="ROR40624.1"/>
    <property type="molecule type" value="Genomic_DNA"/>
</dbReference>
<dbReference type="AlphaFoldDB" id="A0AAJ4UYD5"/>
<dbReference type="InterPro" id="IPR029014">
    <property type="entry name" value="NiFe-Hase_large"/>
</dbReference>
<keyword evidence="6" id="KW-0560">Oxidoreductase</keyword>
<dbReference type="PROSITE" id="PS00507">
    <property type="entry name" value="NI_HGENASE_L_1"/>
    <property type="match status" value="1"/>
</dbReference>
<dbReference type="PANTHER" id="PTHR42958">
    <property type="entry name" value="HYDROGENASE-2 LARGE CHAIN"/>
    <property type="match status" value="1"/>
</dbReference>
<dbReference type="InterPro" id="IPR018194">
    <property type="entry name" value="Ni-dep_hyd_lsu_Ni_BS"/>
</dbReference>
<comment type="cofactor">
    <cofactor evidence="1 7">
        <name>Ni(2+)</name>
        <dbReference type="ChEBI" id="CHEBI:49786"/>
    </cofactor>
</comment>
<keyword evidence="5 7" id="KW-0479">Metal-binding</keyword>
<evidence type="ECO:0000256" key="3">
    <source>
        <dbReference type="ARBA" id="ARBA00009292"/>
    </source>
</evidence>
<reference evidence="9 10" key="2">
    <citation type="submission" date="2018-11" db="EMBL/GenBank/DDBJ databases">
        <title>Genomic Encyclopedia of Type Strains, Phase IV (KMG-IV): sequencing the most valuable type-strain genomes for metagenomic binning, comparative biology and taxonomic classification.</title>
        <authorList>
            <person name="Goeker M."/>
        </authorList>
    </citation>
    <scope>NUCLEOTIDE SEQUENCE [LARGE SCALE GENOMIC DNA]</scope>
    <source>
        <strain evidence="9 10">DSM 27783</strain>
    </source>
</reference>
<feature type="binding site" evidence="7">
    <location>
        <position position="379"/>
    </location>
    <ligand>
        <name>Ni(2+)</name>
        <dbReference type="ChEBI" id="CHEBI:49786"/>
    </ligand>
</feature>